<feature type="transmembrane region" description="Helical" evidence="5">
    <location>
        <begin position="131"/>
        <end position="150"/>
    </location>
</feature>
<keyword evidence="2 5" id="KW-0812">Transmembrane</keyword>
<organism evidence="6 7">
    <name type="scientific">Seiridium unicorne</name>
    <dbReference type="NCBI Taxonomy" id="138068"/>
    <lineage>
        <taxon>Eukaryota</taxon>
        <taxon>Fungi</taxon>
        <taxon>Dikarya</taxon>
        <taxon>Ascomycota</taxon>
        <taxon>Pezizomycotina</taxon>
        <taxon>Sordariomycetes</taxon>
        <taxon>Xylariomycetidae</taxon>
        <taxon>Amphisphaeriales</taxon>
        <taxon>Sporocadaceae</taxon>
        <taxon>Seiridium</taxon>
    </lineage>
</organism>
<gene>
    <name evidence="6" type="ORF">SUNI508_02661</name>
</gene>
<accession>A0ABR2UFS0</accession>
<dbReference type="EMBL" id="JARVKF010000440">
    <property type="protein sequence ID" value="KAK9413462.1"/>
    <property type="molecule type" value="Genomic_DNA"/>
</dbReference>
<keyword evidence="4 5" id="KW-0472">Membrane</keyword>
<dbReference type="PANTHER" id="PTHR35371:SF1">
    <property type="entry name" value="BLR7753 PROTEIN"/>
    <property type="match status" value="1"/>
</dbReference>
<evidence type="ECO:0000256" key="2">
    <source>
        <dbReference type="ARBA" id="ARBA00022692"/>
    </source>
</evidence>
<comment type="caution">
    <text evidence="6">The sequence shown here is derived from an EMBL/GenBank/DDBJ whole genome shotgun (WGS) entry which is preliminary data.</text>
</comment>
<dbReference type="Pfam" id="PF01124">
    <property type="entry name" value="MAPEG"/>
    <property type="match status" value="1"/>
</dbReference>
<dbReference type="Proteomes" id="UP001408356">
    <property type="component" value="Unassembled WGS sequence"/>
</dbReference>
<evidence type="ECO:0000256" key="5">
    <source>
        <dbReference type="SAM" id="Phobius"/>
    </source>
</evidence>
<comment type="subcellular location">
    <subcellularLocation>
        <location evidence="1">Membrane</location>
    </subcellularLocation>
</comment>
<evidence type="ECO:0000313" key="7">
    <source>
        <dbReference type="Proteomes" id="UP001408356"/>
    </source>
</evidence>
<dbReference type="SUPFAM" id="SSF161084">
    <property type="entry name" value="MAPEG domain-like"/>
    <property type="match status" value="1"/>
</dbReference>
<name>A0ABR2UFS0_9PEZI</name>
<reference evidence="6 7" key="1">
    <citation type="journal article" date="2024" name="J. Plant Pathol.">
        <title>Sequence and assembly of the genome of Seiridium unicorne, isolate CBS 538.82, causal agent of cypress canker disease.</title>
        <authorList>
            <person name="Scali E."/>
            <person name="Rocca G.D."/>
            <person name="Danti R."/>
            <person name="Garbelotto M."/>
            <person name="Barberini S."/>
            <person name="Baroncelli R."/>
            <person name="Emiliani G."/>
        </authorList>
    </citation>
    <scope>NUCLEOTIDE SEQUENCE [LARGE SCALE GENOMIC DNA]</scope>
    <source>
        <strain evidence="6 7">BM-138-508</strain>
    </source>
</reference>
<protein>
    <submittedName>
        <fullName evidence="6">Uncharacterized protein</fullName>
    </submittedName>
</protein>
<feature type="transmembrane region" description="Helical" evidence="5">
    <location>
        <begin position="12"/>
        <end position="28"/>
    </location>
</feature>
<dbReference type="InterPro" id="IPR001129">
    <property type="entry name" value="Membr-assoc_MAPEG"/>
</dbReference>
<keyword evidence="7" id="KW-1185">Reference proteome</keyword>
<evidence type="ECO:0000256" key="3">
    <source>
        <dbReference type="ARBA" id="ARBA00022989"/>
    </source>
</evidence>
<evidence type="ECO:0000256" key="4">
    <source>
        <dbReference type="ARBA" id="ARBA00023136"/>
    </source>
</evidence>
<evidence type="ECO:0000256" key="1">
    <source>
        <dbReference type="ARBA" id="ARBA00004370"/>
    </source>
</evidence>
<sequence>MASFFSDNNVSYYTLPLALFVALLPRTYSGIAGPGKKYFDPQNPRTFVEKLDKIESIDKQVRLRLQRAEACGANAFENLPLFAAAVTAGNAAGLSPEALNLLSIGYIVSRLLYTWVYIFGQDNPKLAVWRTRIWTAGIGFVMTLFIKAGLRSQPK</sequence>
<dbReference type="Gene3D" id="1.20.120.550">
    <property type="entry name" value="Membrane associated eicosanoid/glutathione metabolism-like domain"/>
    <property type="match status" value="1"/>
</dbReference>
<dbReference type="PANTHER" id="PTHR35371">
    <property type="entry name" value="INNER MEMBRANE PROTEIN"/>
    <property type="match status" value="1"/>
</dbReference>
<keyword evidence="3 5" id="KW-1133">Transmembrane helix</keyword>
<dbReference type="InterPro" id="IPR023352">
    <property type="entry name" value="MAPEG-like_dom_sf"/>
</dbReference>
<evidence type="ECO:0000313" key="6">
    <source>
        <dbReference type="EMBL" id="KAK9413462.1"/>
    </source>
</evidence>
<feature type="transmembrane region" description="Helical" evidence="5">
    <location>
        <begin position="98"/>
        <end position="119"/>
    </location>
</feature>
<proteinExistence type="predicted"/>